<dbReference type="EMBL" id="JADCTT010000003">
    <property type="protein sequence ID" value="KAF9755850.1"/>
    <property type="molecule type" value="Genomic_DNA"/>
</dbReference>
<evidence type="ECO:0000256" key="1">
    <source>
        <dbReference type="SAM" id="MobiDB-lite"/>
    </source>
</evidence>
<reference evidence="2" key="1">
    <citation type="submission" date="2020-10" db="EMBL/GenBank/DDBJ databases">
        <title>High-Quality Genome Resource of Clonostachys rosea strain S41 by Oxford Nanopore Long-Read Sequencing.</title>
        <authorList>
            <person name="Wang H."/>
        </authorList>
    </citation>
    <scope>NUCLEOTIDE SEQUENCE</scope>
    <source>
        <strain evidence="2">S41</strain>
    </source>
</reference>
<evidence type="ECO:0000313" key="2">
    <source>
        <dbReference type="EMBL" id="KAF9755850.1"/>
    </source>
</evidence>
<evidence type="ECO:0000313" key="3">
    <source>
        <dbReference type="Proteomes" id="UP000616885"/>
    </source>
</evidence>
<comment type="caution">
    <text evidence="2">The sequence shown here is derived from an EMBL/GenBank/DDBJ whole genome shotgun (WGS) entry which is preliminary data.</text>
</comment>
<dbReference type="Proteomes" id="UP000616885">
    <property type="component" value="Unassembled WGS sequence"/>
</dbReference>
<feature type="compositionally biased region" description="Polar residues" evidence="1">
    <location>
        <begin position="96"/>
        <end position="106"/>
    </location>
</feature>
<dbReference type="AlphaFoldDB" id="A0A8H7TQZ0"/>
<proteinExistence type="predicted"/>
<feature type="compositionally biased region" description="Basic and acidic residues" evidence="1">
    <location>
        <begin position="112"/>
        <end position="122"/>
    </location>
</feature>
<protein>
    <submittedName>
        <fullName evidence="2">Uncharacterized protein</fullName>
    </submittedName>
</protein>
<accession>A0A8H7TQZ0</accession>
<organism evidence="2 3">
    <name type="scientific">Bionectria ochroleuca</name>
    <name type="common">Gliocladium roseum</name>
    <dbReference type="NCBI Taxonomy" id="29856"/>
    <lineage>
        <taxon>Eukaryota</taxon>
        <taxon>Fungi</taxon>
        <taxon>Dikarya</taxon>
        <taxon>Ascomycota</taxon>
        <taxon>Pezizomycotina</taxon>
        <taxon>Sordariomycetes</taxon>
        <taxon>Hypocreomycetidae</taxon>
        <taxon>Hypocreales</taxon>
        <taxon>Bionectriaceae</taxon>
        <taxon>Clonostachys</taxon>
    </lineage>
</organism>
<sequence>MAVVSACFPLLRPLFRYVFGNRVLNGYGETNITSRRLSFVIPGHELPGLRAPRLPRRALYTNETSSTRQLADEESAASEITDLEPSSVKGPEPVHTTITSQHNDPSPWNPGELERGYLSKMM</sequence>
<gene>
    <name evidence="2" type="ORF">IM811_011291</name>
</gene>
<feature type="region of interest" description="Disordered" evidence="1">
    <location>
        <begin position="61"/>
        <end position="122"/>
    </location>
</feature>
<name>A0A8H7TQZ0_BIOOC</name>